<reference evidence="1 2" key="1">
    <citation type="submission" date="2019-03" db="EMBL/GenBank/DDBJ databases">
        <title>The genome sequence of a newly discovered highly antifungal drug resistant Aspergillus species, Aspergillus tanneri NIH 1004.</title>
        <authorList>
            <person name="Mounaud S."/>
            <person name="Singh I."/>
            <person name="Joardar V."/>
            <person name="Pakala S."/>
            <person name="Pakala S."/>
            <person name="Venepally P."/>
            <person name="Hoover J."/>
            <person name="Nierman W."/>
            <person name="Chung J."/>
            <person name="Losada L."/>
        </authorList>
    </citation>
    <scope>NUCLEOTIDE SEQUENCE [LARGE SCALE GENOMIC DNA]</scope>
    <source>
        <strain evidence="1 2">NIH1004</strain>
    </source>
</reference>
<accession>A0A4S3IXQ8</accession>
<dbReference type="VEuPathDB" id="FungiDB:EYZ11_013451"/>
<evidence type="ECO:0000313" key="1">
    <source>
        <dbReference type="EMBL" id="THC87103.1"/>
    </source>
</evidence>
<dbReference type="Proteomes" id="UP000308092">
    <property type="component" value="Unassembled WGS sequence"/>
</dbReference>
<dbReference type="EMBL" id="SOSA01001491">
    <property type="protein sequence ID" value="THC87103.1"/>
    <property type="molecule type" value="Genomic_DNA"/>
</dbReference>
<sequence>MRLFADECQQNCLKALIPALNDYENAIQETVFASAVILRLFEEMTEPDPREAIISYTLSAQVLIRVRDGVPTSSFIDAAFIVTLRQEIFVANLIQRPVGSITEHCNIDMSLVASSDVMWAFRAIAHAAKVTDFAYDNVSFRTRDRWESLMQYLQDWEALRPASFNPIYREEGNPQSCPFPKLWYCNDYHVAARQYTELSRILLLASDPDTCQMRIGRMRTGRNNDATIRDCVRVICGVALSNTEYMPARLTAGFVISMCGELFHQPDETRVLLAMLSDAESYLGWPCLKSKDDLQRLWGLPD</sequence>
<dbReference type="AlphaFoldDB" id="A0A4S3IXQ8"/>
<evidence type="ECO:0008006" key="3">
    <source>
        <dbReference type="Google" id="ProtNLM"/>
    </source>
</evidence>
<dbReference type="STRING" id="1220188.A0A4S3IXQ8"/>
<keyword evidence="2" id="KW-1185">Reference proteome</keyword>
<gene>
    <name evidence="1" type="ORF">EYZ11_013451</name>
</gene>
<organism evidence="1 2">
    <name type="scientific">Aspergillus tanneri</name>
    <dbReference type="NCBI Taxonomy" id="1220188"/>
    <lineage>
        <taxon>Eukaryota</taxon>
        <taxon>Fungi</taxon>
        <taxon>Dikarya</taxon>
        <taxon>Ascomycota</taxon>
        <taxon>Pezizomycotina</taxon>
        <taxon>Eurotiomycetes</taxon>
        <taxon>Eurotiomycetidae</taxon>
        <taxon>Eurotiales</taxon>
        <taxon>Aspergillaceae</taxon>
        <taxon>Aspergillus</taxon>
        <taxon>Aspergillus subgen. Circumdati</taxon>
    </lineage>
</organism>
<proteinExistence type="predicted"/>
<name>A0A4S3IXQ8_9EURO</name>
<protein>
    <recommendedName>
        <fullName evidence="3">ARCA protein</fullName>
    </recommendedName>
</protein>
<comment type="caution">
    <text evidence="1">The sequence shown here is derived from an EMBL/GenBank/DDBJ whole genome shotgun (WGS) entry which is preliminary data.</text>
</comment>
<evidence type="ECO:0000313" key="2">
    <source>
        <dbReference type="Proteomes" id="UP000308092"/>
    </source>
</evidence>